<sequence>MITAPSSIDVNENLERSKNTQANSATPINRQSKKRKRDKESWAQTPPPFLCPRSQWECPGGNHVCINTSRVCDGQPDCPNGHDESPVCNSDSCRVDNGGCSHLCLQTPRGADCKCPNGQVLNGTKACIDEDECNPPGRCSQKCINTKGSYKCECVAGYILLPDKSTCKVVRNDTSLSLLIASRTSVVQSNLGVSLYSALPLPPFRSLTAIDVDVDHSHVFFSDTVLKRIFRCTLNGTELTENNERCFISFSCRCDHLMFLESLVMPQTPLWMMIWFLVQKNCVHERFMVSLGLFTESE</sequence>
<evidence type="ECO:0000313" key="14">
    <source>
        <dbReference type="EMBL" id="KAK3804168.1"/>
    </source>
</evidence>
<feature type="domain" description="EGF-like" evidence="13">
    <location>
        <begin position="129"/>
        <end position="168"/>
    </location>
</feature>
<name>A0AAE1BDK6_9GAST</name>
<evidence type="ECO:0000256" key="8">
    <source>
        <dbReference type="ARBA" id="ARBA00023157"/>
    </source>
</evidence>
<accession>A0AAE1BDK6</accession>
<dbReference type="InterPro" id="IPR051221">
    <property type="entry name" value="LDLR-related"/>
</dbReference>
<dbReference type="PANTHER" id="PTHR22722:SF14">
    <property type="entry name" value="MEGALIN, ISOFORM A"/>
    <property type="match status" value="1"/>
</dbReference>
<dbReference type="PROSITE" id="PS50068">
    <property type="entry name" value="LDLRA_2"/>
    <property type="match status" value="1"/>
</dbReference>
<evidence type="ECO:0000256" key="10">
    <source>
        <dbReference type="ARBA" id="ARBA00023180"/>
    </source>
</evidence>
<dbReference type="PROSITE" id="PS01187">
    <property type="entry name" value="EGF_CA"/>
    <property type="match status" value="1"/>
</dbReference>
<dbReference type="Gene3D" id="4.10.400.10">
    <property type="entry name" value="Low-density Lipoprotein Receptor"/>
    <property type="match status" value="1"/>
</dbReference>
<evidence type="ECO:0000256" key="6">
    <source>
        <dbReference type="ARBA" id="ARBA00022989"/>
    </source>
</evidence>
<keyword evidence="2 11" id="KW-0245">EGF-like domain</keyword>
<feature type="disulfide bond" evidence="11">
    <location>
        <begin position="133"/>
        <end position="143"/>
    </location>
</feature>
<comment type="caution">
    <text evidence="14">The sequence shown here is derived from an EMBL/GenBank/DDBJ whole genome shotgun (WGS) entry which is preliminary data.</text>
</comment>
<evidence type="ECO:0000256" key="9">
    <source>
        <dbReference type="ARBA" id="ARBA00023170"/>
    </source>
</evidence>
<dbReference type="GO" id="GO:0006898">
    <property type="term" value="P:receptor-mediated endocytosis"/>
    <property type="evidence" value="ECO:0007669"/>
    <property type="project" value="TreeGrafter"/>
</dbReference>
<keyword evidence="10" id="KW-0325">Glycoprotein</keyword>
<dbReference type="CDD" id="cd00054">
    <property type="entry name" value="EGF_CA"/>
    <property type="match status" value="1"/>
</dbReference>
<keyword evidence="15" id="KW-1185">Reference proteome</keyword>
<dbReference type="PANTHER" id="PTHR22722">
    <property type="entry name" value="LOW-DENSITY LIPOPROTEIN RECEPTOR-RELATED PROTEIN 2-RELATED"/>
    <property type="match status" value="1"/>
</dbReference>
<dbReference type="InterPro" id="IPR009030">
    <property type="entry name" value="Growth_fac_rcpt_cys_sf"/>
</dbReference>
<feature type="compositionally biased region" description="Polar residues" evidence="12">
    <location>
        <begin position="19"/>
        <end position="30"/>
    </location>
</feature>
<dbReference type="InterPro" id="IPR002172">
    <property type="entry name" value="LDrepeatLR_classA_rpt"/>
</dbReference>
<feature type="compositionally biased region" description="Polar residues" evidence="12">
    <location>
        <begin position="1"/>
        <end position="10"/>
    </location>
</feature>
<dbReference type="GO" id="GO:0005509">
    <property type="term" value="F:calcium ion binding"/>
    <property type="evidence" value="ECO:0007669"/>
    <property type="project" value="InterPro"/>
</dbReference>
<dbReference type="PROSITE" id="PS50026">
    <property type="entry name" value="EGF_3"/>
    <property type="match status" value="1"/>
</dbReference>
<evidence type="ECO:0000256" key="4">
    <source>
        <dbReference type="ARBA" id="ARBA00022692"/>
    </source>
</evidence>
<dbReference type="FunFam" id="2.10.25.10:FF:000009">
    <property type="entry name" value="Low-density lipoprotein receptor isoform 1"/>
    <property type="match status" value="1"/>
</dbReference>
<keyword evidence="5" id="KW-0677">Repeat</keyword>
<keyword evidence="4" id="KW-0812">Transmembrane</keyword>
<dbReference type="InterPro" id="IPR000152">
    <property type="entry name" value="EGF-type_Asp/Asn_hydroxyl_site"/>
</dbReference>
<dbReference type="Gene3D" id="2.10.25.10">
    <property type="entry name" value="Laminin"/>
    <property type="match status" value="2"/>
</dbReference>
<evidence type="ECO:0000256" key="5">
    <source>
        <dbReference type="ARBA" id="ARBA00022737"/>
    </source>
</evidence>
<dbReference type="SMART" id="SM00179">
    <property type="entry name" value="EGF_CA"/>
    <property type="match status" value="2"/>
</dbReference>
<evidence type="ECO:0000256" key="7">
    <source>
        <dbReference type="ARBA" id="ARBA00023136"/>
    </source>
</evidence>
<dbReference type="Proteomes" id="UP001283361">
    <property type="component" value="Unassembled WGS sequence"/>
</dbReference>
<proteinExistence type="predicted"/>
<evidence type="ECO:0000313" key="15">
    <source>
        <dbReference type="Proteomes" id="UP001283361"/>
    </source>
</evidence>
<dbReference type="CDD" id="cd00112">
    <property type="entry name" value="LDLa"/>
    <property type="match status" value="1"/>
</dbReference>
<dbReference type="PROSITE" id="PS01186">
    <property type="entry name" value="EGF_2"/>
    <property type="match status" value="1"/>
</dbReference>
<dbReference type="InterPro" id="IPR000742">
    <property type="entry name" value="EGF"/>
</dbReference>
<dbReference type="SUPFAM" id="SSF57184">
    <property type="entry name" value="Growth factor receptor domain"/>
    <property type="match status" value="1"/>
</dbReference>
<keyword evidence="9" id="KW-0675">Receptor</keyword>
<organism evidence="14 15">
    <name type="scientific">Elysia crispata</name>
    <name type="common">lettuce slug</name>
    <dbReference type="NCBI Taxonomy" id="231223"/>
    <lineage>
        <taxon>Eukaryota</taxon>
        <taxon>Metazoa</taxon>
        <taxon>Spiralia</taxon>
        <taxon>Lophotrochozoa</taxon>
        <taxon>Mollusca</taxon>
        <taxon>Gastropoda</taxon>
        <taxon>Heterobranchia</taxon>
        <taxon>Euthyneura</taxon>
        <taxon>Panpulmonata</taxon>
        <taxon>Sacoglossa</taxon>
        <taxon>Placobranchoidea</taxon>
        <taxon>Plakobranchidae</taxon>
        <taxon>Elysia</taxon>
    </lineage>
</organism>
<dbReference type="SMART" id="SM00181">
    <property type="entry name" value="EGF"/>
    <property type="match status" value="2"/>
</dbReference>
<gene>
    <name evidence="14" type="ORF">RRG08_023531</name>
</gene>
<evidence type="ECO:0000259" key="13">
    <source>
        <dbReference type="PROSITE" id="PS50026"/>
    </source>
</evidence>
<protein>
    <recommendedName>
        <fullName evidence="13">EGF-like domain-containing protein</fullName>
    </recommendedName>
</protein>
<dbReference type="EMBL" id="JAWDGP010000033">
    <property type="protein sequence ID" value="KAK3804168.1"/>
    <property type="molecule type" value="Genomic_DNA"/>
</dbReference>
<dbReference type="PROSITE" id="PS00010">
    <property type="entry name" value="ASX_HYDROXYL"/>
    <property type="match status" value="1"/>
</dbReference>
<reference evidence="14" key="1">
    <citation type="journal article" date="2023" name="G3 (Bethesda)">
        <title>A reference genome for the long-term kleptoplast-retaining sea slug Elysia crispata morphotype clarki.</title>
        <authorList>
            <person name="Eastman K.E."/>
            <person name="Pendleton A.L."/>
            <person name="Shaikh M.A."/>
            <person name="Suttiyut T."/>
            <person name="Ogas R."/>
            <person name="Tomko P."/>
            <person name="Gavelis G."/>
            <person name="Widhalm J.R."/>
            <person name="Wisecaver J.H."/>
        </authorList>
    </citation>
    <scope>NUCLEOTIDE SEQUENCE</scope>
    <source>
        <strain evidence="14">ECLA1</strain>
    </source>
</reference>
<dbReference type="Pfam" id="PF14670">
    <property type="entry name" value="FXa_inhibition"/>
    <property type="match status" value="2"/>
</dbReference>
<dbReference type="GO" id="GO:0042562">
    <property type="term" value="F:hormone binding"/>
    <property type="evidence" value="ECO:0007669"/>
    <property type="project" value="TreeGrafter"/>
</dbReference>
<comment type="subcellular location">
    <subcellularLocation>
        <location evidence="1">Membrane</location>
        <topology evidence="1">Single-pass type I membrane protein</topology>
    </subcellularLocation>
</comment>
<keyword evidence="8 11" id="KW-1015">Disulfide bond</keyword>
<evidence type="ECO:0000256" key="2">
    <source>
        <dbReference type="ARBA" id="ARBA00022536"/>
    </source>
</evidence>
<comment type="caution">
    <text evidence="11">Lacks conserved residue(s) required for the propagation of feature annotation.</text>
</comment>
<keyword evidence="7" id="KW-0472">Membrane</keyword>
<evidence type="ECO:0000256" key="3">
    <source>
        <dbReference type="ARBA" id="ARBA00022583"/>
    </source>
</evidence>
<dbReference type="InterPro" id="IPR018097">
    <property type="entry name" value="EGF_Ca-bd_CS"/>
</dbReference>
<dbReference type="AlphaFoldDB" id="A0AAE1BDK6"/>
<feature type="region of interest" description="Disordered" evidence="12">
    <location>
        <begin position="1"/>
        <end position="46"/>
    </location>
</feature>
<dbReference type="SMART" id="SM00192">
    <property type="entry name" value="LDLa"/>
    <property type="match status" value="1"/>
</dbReference>
<dbReference type="GO" id="GO:0016324">
    <property type="term" value="C:apical plasma membrane"/>
    <property type="evidence" value="ECO:0007669"/>
    <property type="project" value="TreeGrafter"/>
</dbReference>
<keyword evidence="6" id="KW-1133">Transmembrane helix</keyword>
<dbReference type="Pfam" id="PF00057">
    <property type="entry name" value="Ldl_recept_a"/>
    <property type="match status" value="1"/>
</dbReference>
<keyword evidence="3" id="KW-0254">Endocytosis</keyword>
<evidence type="ECO:0000256" key="12">
    <source>
        <dbReference type="SAM" id="MobiDB-lite"/>
    </source>
</evidence>
<dbReference type="InterPro" id="IPR001881">
    <property type="entry name" value="EGF-like_Ca-bd_dom"/>
</dbReference>
<evidence type="ECO:0000256" key="11">
    <source>
        <dbReference type="PROSITE-ProRule" id="PRU00076"/>
    </source>
</evidence>
<dbReference type="InterPro" id="IPR036055">
    <property type="entry name" value="LDL_receptor-like_sf"/>
</dbReference>
<evidence type="ECO:0000256" key="1">
    <source>
        <dbReference type="ARBA" id="ARBA00004479"/>
    </source>
</evidence>
<dbReference type="GO" id="GO:0043235">
    <property type="term" value="C:receptor complex"/>
    <property type="evidence" value="ECO:0007669"/>
    <property type="project" value="TreeGrafter"/>
</dbReference>